<dbReference type="GO" id="GO:0051920">
    <property type="term" value="F:peroxiredoxin activity"/>
    <property type="evidence" value="ECO:0007669"/>
    <property type="project" value="InterPro"/>
</dbReference>
<evidence type="ECO:0000313" key="1">
    <source>
        <dbReference type="EMBL" id="ALJ29083.1"/>
    </source>
</evidence>
<keyword evidence="1" id="KW-0560">Oxidoreductase</keyword>
<dbReference type="PATRIC" id="fig|128780.6.peg.2750"/>
<dbReference type="Pfam" id="PF02627">
    <property type="entry name" value="CMD"/>
    <property type="match status" value="1"/>
</dbReference>
<dbReference type="Gene3D" id="1.20.1290.10">
    <property type="entry name" value="AhpD-like"/>
    <property type="match status" value="1"/>
</dbReference>
<dbReference type="PANTHER" id="PTHR33930">
    <property type="entry name" value="ALKYL HYDROPEROXIDE REDUCTASE AHPD"/>
    <property type="match status" value="1"/>
</dbReference>
<organism evidence="1 2">
    <name type="scientific">Stenotrophomonas acidaminiphila</name>
    <dbReference type="NCBI Taxonomy" id="128780"/>
    <lineage>
        <taxon>Bacteria</taxon>
        <taxon>Pseudomonadati</taxon>
        <taxon>Pseudomonadota</taxon>
        <taxon>Gammaproteobacteria</taxon>
        <taxon>Lysobacterales</taxon>
        <taxon>Lysobacteraceae</taxon>
        <taxon>Stenotrophomonas</taxon>
    </lineage>
</organism>
<accession>A0A0R0DW09</accession>
<proteinExistence type="predicted"/>
<keyword evidence="1" id="KW-0575">Peroxidase</keyword>
<dbReference type="InterPro" id="IPR003779">
    <property type="entry name" value="CMD-like"/>
</dbReference>
<dbReference type="NCBIfam" id="TIGR00778">
    <property type="entry name" value="ahpD_dom"/>
    <property type="match status" value="1"/>
</dbReference>
<dbReference type="InterPro" id="IPR004675">
    <property type="entry name" value="AhpD_core"/>
</dbReference>
<dbReference type="AlphaFoldDB" id="A0A0R0DW09"/>
<dbReference type="SUPFAM" id="SSF69118">
    <property type="entry name" value="AhpD-like"/>
    <property type="match status" value="1"/>
</dbReference>
<dbReference type="InterPro" id="IPR029032">
    <property type="entry name" value="AhpD-like"/>
</dbReference>
<dbReference type="PANTHER" id="PTHR33930:SF2">
    <property type="entry name" value="BLR3452 PROTEIN"/>
    <property type="match status" value="1"/>
</dbReference>
<dbReference type="OrthoDB" id="1683318at2"/>
<reference evidence="1 2" key="1">
    <citation type="journal article" date="2015" name="Genome Announc.">
        <title>Complete Genome Sequencing of Stenotrophomonas acidaminiphila ZAC14D2_NAIMI4_2, a Multidrug-Resistant Strain Isolated from Sediments of a Polluted River in Mexico, Uncovers New Antibiotic Resistance Genes and a Novel Class-II Lasso Peptide Biosynthesis Gene Cluster.</title>
        <authorList>
            <person name="Vinuesa P."/>
            <person name="Ochoa-Sanchez L.E."/>
        </authorList>
    </citation>
    <scope>NUCLEOTIDE SEQUENCE [LARGE SCALE GENOMIC DNA]</scope>
    <source>
        <strain evidence="1 2">ZAC14D2_NAIMI4_2</strain>
    </source>
</reference>
<name>A0A0R0DW09_9GAMM</name>
<dbReference type="GeneID" id="78390318"/>
<protein>
    <submittedName>
        <fullName evidence="1">Alkylhydroperoxidase</fullName>
    </submittedName>
</protein>
<gene>
    <name evidence="1" type="ORF">AOT14_27240</name>
</gene>
<dbReference type="RefSeq" id="WP_054667199.1">
    <property type="nucleotide sequence ID" value="NZ_CP043567.1"/>
</dbReference>
<keyword evidence="2" id="KW-1185">Reference proteome</keyword>
<dbReference type="Proteomes" id="UP000061010">
    <property type="component" value="Chromosome"/>
</dbReference>
<sequence length="118" mass="12386">MSAIPSYTDLTRDISRNLTPLRTHNADVMQGFGALSKAAMAAGALDEKTKELIAMAIGVANRCDGCLGFHAKALVRLGATPEEFREMLGVAVYMGGGPSLMYAANALAAFEEFSTAQG</sequence>
<dbReference type="KEGG" id="sacz:AOT14_27240"/>
<evidence type="ECO:0000313" key="2">
    <source>
        <dbReference type="Proteomes" id="UP000061010"/>
    </source>
</evidence>
<dbReference type="EMBL" id="CP012900">
    <property type="protein sequence ID" value="ALJ29083.1"/>
    <property type="molecule type" value="Genomic_DNA"/>
</dbReference>